<comment type="caution">
    <text evidence="3">The sequence shown here is derived from an EMBL/GenBank/DDBJ whole genome shotgun (WGS) entry which is preliminary data.</text>
</comment>
<dbReference type="Proteomes" id="UP000266262">
    <property type="component" value="Unassembled WGS sequence"/>
</dbReference>
<dbReference type="CDD" id="cd16896">
    <property type="entry name" value="LT_Slt70-like"/>
    <property type="match status" value="1"/>
</dbReference>
<protein>
    <submittedName>
        <fullName evidence="3">Lytic transglycosylase domain-containing protein</fullName>
    </submittedName>
</protein>
<proteinExistence type="predicted"/>
<evidence type="ECO:0000256" key="1">
    <source>
        <dbReference type="SAM" id="Phobius"/>
    </source>
</evidence>
<organism evidence="3 4">
    <name type="scientific">Dialister pneumosintes</name>
    <dbReference type="NCBI Taxonomy" id="39950"/>
    <lineage>
        <taxon>Bacteria</taxon>
        <taxon>Bacillati</taxon>
        <taxon>Bacillota</taxon>
        <taxon>Negativicutes</taxon>
        <taxon>Veillonellales</taxon>
        <taxon>Veillonellaceae</taxon>
        <taxon>Dialister</taxon>
    </lineage>
</organism>
<evidence type="ECO:0000313" key="3">
    <source>
        <dbReference type="EMBL" id="RID94820.1"/>
    </source>
</evidence>
<sequence>MGKVIKNTDNNVKNIYKINNRYISPYEKKSIKVFTFFLALLCLLFLIIFKTNHYQPSKEVKQLIMINSEKYKLQPEFLQAVIAVESKYNERAVSHIGAIGVMQLVPETAKWISEESGIPYGDLKKPEINIPLGAWYLRYLLDKYDGNLELALAAYNAGRGNVDEWIETKQWPRDFNDIQQIPFPETREFVKLVIQTKEELKEEIRENLNNSD</sequence>
<dbReference type="PANTHER" id="PTHR37423:SF2">
    <property type="entry name" value="MEMBRANE-BOUND LYTIC MUREIN TRANSGLYCOSYLASE C"/>
    <property type="match status" value="1"/>
</dbReference>
<evidence type="ECO:0000259" key="2">
    <source>
        <dbReference type="Pfam" id="PF01464"/>
    </source>
</evidence>
<dbReference type="RefSeq" id="WP_119056507.1">
    <property type="nucleotide sequence ID" value="NZ_QWKU01000001.1"/>
</dbReference>
<keyword evidence="4" id="KW-1185">Reference proteome</keyword>
<feature type="domain" description="Transglycosylase SLT" evidence="2">
    <location>
        <begin position="64"/>
        <end position="175"/>
    </location>
</feature>
<dbReference type="Gene3D" id="1.10.530.10">
    <property type="match status" value="1"/>
</dbReference>
<name>A0ABX9MAW8_9FIRM</name>
<gene>
    <name evidence="3" type="ORF">DX915_04885</name>
</gene>
<dbReference type="InterPro" id="IPR023346">
    <property type="entry name" value="Lysozyme-like_dom_sf"/>
</dbReference>
<accession>A0ABX9MAW8</accession>
<feature type="transmembrane region" description="Helical" evidence="1">
    <location>
        <begin position="31"/>
        <end position="49"/>
    </location>
</feature>
<evidence type="ECO:0000313" key="4">
    <source>
        <dbReference type="Proteomes" id="UP000266262"/>
    </source>
</evidence>
<dbReference type="SUPFAM" id="SSF53955">
    <property type="entry name" value="Lysozyme-like"/>
    <property type="match status" value="1"/>
</dbReference>
<dbReference type="PANTHER" id="PTHR37423">
    <property type="entry name" value="SOLUBLE LYTIC MUREIN TRANSGLYCOSYLASE-RELATED"/>
    <property type="match status" value="1"/>
</dbReference>
<dbReference type="InterPro" id="IPR008258">
    <property type="entry name" value="Transglycosylase_SLT_dom_1"/>
</dbReference>
<keyword evidence="1" id="KW-0812">Transmembrane</keyword>
<keyword evidence="1" id="KW-1133">Transmembrane helix</keyword>
<keyword evidence="1" id="KW-0472">Membrane</keyword>
<dbReference type="Pfam" id="PF01464">
    <property type="entry name" value="SLT"/>
    <property type="match status" value="1"/>
</dbReference>
<reference evidence="3 4" key="1">
    <citation type="submission" date="2018-08" db="EMBL/GenBank/DDBJ databases">
        <title>Draft genome sequence of Dialister pneumosintes KCOM 1685.</title>
        <authorList>
            <person name="Kook J.-K."/>
            <person name="Park S.-N."/>
            <person name="Lim Y.K."/>
        </authorList>
    </citation>
    <scope>NUCLEOTIDE SEQUENCE [LARGE SCALE GENOMIC DNA]</scope>
    <source>
        <strain evidence="3 4">KCOM 1685</strain>
    </source>
</reference>
<dbReference type="EMBL" id="QWKU01000001">
    <property type="protein sequence ID" value="RID94820.1"/>
    <property type="molecule type" value="Genomic_DNA"/>
</dbReference>